<name>A0AAN4YQ04_ASPOZ</name>
<proteinExistence type="predicted"/>
<feature type="compositionally biased region" description="Basic residues" evidence="1">
    <location>
        <begin position="1"/>
        <end position="13"/>
    </location>
</feature>
<dbReference type="InterPro" id="IPR015943">
    <property type="entry name" value="WD40/YVTN_repeat-like_dom_sf"/>
</dbReference>
<evidence type="ECO:0000256" key="1">
    <source>
        <dbReference type="SAM" id="MobiDB-lite"/>
    </source>
</evidence>
<dbReference type="Proteomes" id="UP001165205">
    <property type="component" value="Unassembled WGS sequence"/>
</dbReference>
<comment type="caution">
    <text evidence="2">The sequence shown here is derived from an EMBL/GenBank/DDBJ whole genome shotgun (WGS) entry which is preliminary data.</text>
</comment>
<evidence type="ECO:0000313" key="2">
    <source>
        <dbReference type="EMBL" id="GMG33997.1"/>
    </source>
</evidence>
<feature type="compositionally biased region" description="Acidic residues" evidence="1">
    <location>
        <begin position="111"/>
        <end position="133"/>
    </location>
</feature>
<feature type="compositionally biased region" description="Pro residues" evidence="1">
    <location>
        <begin position="143"/>
        <end position="154"/>
    </location>
</feature>
<protein>
    <submittedName>
        <fullName evidence="2">Unnamed protein product</fullName>
    </submittedName>
</protein>
<reference evidence="2" key="1">
    <citation type="submission" date="2023-04" db="EMBL/GenBank/DDBJ databases">
        <title>Aspergillus oryzae NBRC 4228.</title>
        <authorList>
            <person name="Ichikawa N."/>
            <person name="Sato H."/>
            <person name="Tonouchi N."/>
        </authorList>
    </citation>
    <scope>NUCLEOTIDE SEQUENCE</scope>
    <source>
        <strain evidence="2">NBRC 4228</strain>
    </source>
</reference>
<accession>A0AAN4YQ04</accession>
<organism evidence="2 3">
    <name type="scientific">Aspergillus oryzae</name>
    <name type="common">Yellow koji mold</name>
    <dbReference type="NCBI Taxonomy" id="5062"/>
    <lineage>
        <taxon>Eukaryota</taxon>
        <taxon>Fungi</taxon>
        <taxon>Dikarya</taxon>
        <taxon>Ascomycota</taxon>
        <taxon>Pezizomycotina</taxon>
        <taxon>Eurotiomycetes</taxon>
        <taxon>Eurotiomycetidae</taxon>
        <taxon>Eurotiales</taxon>
        <taxon>Aspergillaceae</taxon>
        <taxon>Aspergillus</taxon>
        <taxon>Aspergillus subgen. Circumdati</taxon>
    </lineage>
</organism>
<dbReference type="Gene3D" id="2.130.10.10">
    <property type="entry name" value="YVTN repeat-like/Quinoprotein amine dehydrogenase"/>
    <property type="match status" value="1"/>
</dbReference>
<feature type="compositionally biased region" description="Basic and acidic residues" evidence="1">
    <location>
        <begin position="39"/>
        <end position="48"/>
    </location>
</feature>
<evidence type="ECO:0000313" key="3">
    <source>
        <dbReference type="Proteomes" id="UP001165205"/>
    </source>
</evidence>
<feature type="region of interest" description="Disordered" evidence="1">
    <location>
        <begin position="1"/>
        <end position="163"/>
    </location>
</feature>
<dbReference type="AlphaFoldDB" id="A0AAN4YQ04"/>
<gene>
    <name evidence="2" type="ORF">Aory04_000941800</name>
</gene>
<dbReference type="EMBL" id="BSYA01000129">
    <property type="protein sequence ID" value="GMG33997.1"/>
    <property type="molecule type" value="Genomic_DNA"/>
</dbReference>
<sequence>MDGNNHRSKRRRLDRSPSHENGYIQSPVESSSDELAAGSDHDEAERRRASWTLQKALPPKRPNTRLRSFSGSESPDELAVDADVYWRSRNRGRNSSPSEVSAAGPSSEHYQDEEEVDADVDDNESPMEGDAEPEQAYSDRSPTPVPPPPPPPPPKPDKINYQQKFLLRGHLRGVSAVRFSPDSTMIASGGGL</sequence>